<dbReference type="Gene3D" id="3.40.50.720">
    <property type="entry name" value="NAD(P)-binding Rossmann-like Domain"/>
    <property type="match status" value="1"/>
</dbReference>
<dbReference type="InterPro" id="IPR020843">
    <property type="entry name" value="ER"/>
</dbReference>
<dbReference type="InterPro" id="IPR051603">
    <property type="entry name" value="Zinc-ADH_QOR/CCCR"/>
</dbReference>
<dbReference type="SUPFAM" id="SSF50129">
    <property type="entry name" value="GroES-like"/>
    <property type="match status" value="1"/>
</dbReference>
<dbReference type="Gene3D" id="3.90.180.10">
    <property type="entry name" value="Medium-chain alcohol dehydrogenases, catalytic domain"/>
    <property type="match status" value="1"/>
</dbReference>
<dbReference type="AlphaFoldDB" id="A0A1W0X0P3"/>
<protein>
    <submittedName>
        <fullName evidence="3">Quinone oxidoreductase</fullName>
    </submittedName>
</protein>
<keyword evidence="4" id="KW-1185">Reference proteome</keyword>
<keyword evidence="1" id="KW-0521">NADP</keyword>
<evidence type="ECO:0000259" key="2">
    <source>
        <dbReference type="SMART" id="SM00829"/>
    </source>
</evidence>
<dbReference type="PANTHER" id="PTHR44154">
    <property type="entry name" value="QUINONE OXIDOREDUCTASE"/>
    <property type="match status" value="1"/>
</dbReference>
<name>A0A1W0X0P3_HYPEX</name>
<reference evidence="4" key="1">
    <citation type="submission" date="2017-01" db="EMBL/GenBank/DDBJ databases">
        <title>Comparative genomics of anhydrobiosis in the tardigrade Hypsibius dujardini.</title>
        <authorList>
            <person name="Yoshida Y."/>
            <person name="Koutsovoulos G."/>
            <person name="Laetsch D."/>
            <person name="Stevens L."/>
            <person name="Kumar S."/>
            <person name="Horikawa D."/>
            <person name="Ishino K."/>
            <person name="Komine S."/>
            <person name="Tomita M."/>
            <person name="Blaxter M."/>
            <person name="Arakawa K."/>
        </authorList>
    </citation>
    <scope>NUCLEOTIDE SEQUENCE [LARGE SCALE GENOMIC DNA]</scope>
    <source>
        <strain evidence="4">Z151</strain>
    </source>
</reference>
<dbReference type="InterPro" id="IPR011032">
    <property type="entry name" value="GroES-like_sf"/>
</dbReference>
<evidence type="ECO:0000313" key="3">
    <source>
        <dbReference type="EMBL" id="OQV21016.1"/>
    </source>
</evidence>
<feature type="domain" description="Enoyl reductase (ER)" evidence="2">
    <location>
        <begin position="17"/>
        <end position="326"/>
    </location>
</feature>
<dbReference type="InterPro" id="IPR013149">
    <property type="entry name" value="ADH-like_C"/>
</dbReference>
<dbReference type="Proteomes" id="UP000192578">
    <property type="component" value="Unassembled WGS sequence"/>
</dbReference>
<dbReference type="GO" id="GO:0003730">
    <property type="term" value="F:mRNA 3'-UTR binding"/>
    <property type="evidence" value="ECO:0007669"/>
    <property type="project" value="TreeGrafter"/>
</dbReference>
<dbReference type="OrthoDB" id="3509362at2759"/>
<dbReference type="PANTHER" id="PTHR44154:SF1">
    <property type="entry name" value="QUINONE OXIDOREDUCTASE"/>
    <property type="match status" value="1"/>
</dbReference>
<dbReference type="CDD" id="cd08253">
    <property type="entry name" value="zeta_crystallin"/>
    <property type="match status" value="1"/>
</dbReference>
<organism evidence="3 4">
    <name type="scientific">Hypsibius exemplaris</name>
    <name type="common">Freshwater tardigrade</name>
    <dbReference type="NCBI Taxonomy" id="2072580"/>
    <lineage>
        <taxon>Eukaryota</taxon>
        <taxon>Metazoa</taxon>
        <taxon>Ecdysozoa</taxon>
        <taxon>Tardigrada</taxon>
        <taxon>Eutardigrada</taxon>
        <taxon>Parachela</taxon>
        <taxon>Hypsibioidea</taxon>
        <taxon>Hypsibiidae</taxon>
        <taxon>Hypsibius</taxon>
    </lineage>
</organism>
<dbReference type="GO" id="GO:0003960">
    <property type="term" value="F:quinone reductase (NADPH) activity"/>
    <property type="evidence" value="ECO:0007669"/>
    <property type="project" value="TreeGrafter"/>
</dbReference>
<dbReference type="SUPFAM" id="SSF51735">
    <property type="entry name" value="NAD(P)-binding Rossmann-fold domains"/>
    <property type="match status" value="1"/>
</dbReference>
<evidence type="ECO:0000256" key="1">
    <source>
        <dbReference type="ARBA" id="ARBA00022857"/>
    </source>
</evidence>
<dbReference type="InterPro" id="IPR013154">
    <property type="entry name" value="ADH-like_N"/>
</dbReference>
<evidence type="ECO:0000313" key="4">
    <source>
        <dbReference type="Proteomes" id="UP000192578"/>
    </source>
</evidence>
<dbReference type="EMBL" id="MTYJ01000026">
    <property type="protein sequence ID" value="OQV21016.1"/>
    <property type="molecule type" value="Genomic_DNA"/>
</dbReference>
<comment type="caution">
    <text evidence="3">The sequence shown here is derived from an EMBL/GenBank/DDBJ whole genome shotgun (WGS) entry which is preliminary data.</text>
</comment>
<dbReference type="SMART" id="SM00829">
    <property type="entry name" value="PKS_ER"/>
    <property type="match status" value="1"/>
</dbReference>
<gene>
    <name evidence="3" type="ORF">BV898_05089</name>
</gene>
<dbReference type="InterPro" id="IPR036291">
    <property type="entry name" value="NAD(P)-bd_dom_sf"/>
</dbReference>
<dbReference type="GO" id="GO:0005829">
    <property type="term" value="C:cytosol"/>
    <property type="evidence" value="ECO:0007669"/>
    <property type="project" value="TreeGrafter"/>
</dbReference>
<dbReference type="GO" id="GO:0070402">
    <property type="term" value="F:NADPH binding"/>
    <property type="evidence" value="ECO:0007669"/>
    <property type="project" value="TreeGrafter"/>
</dbReference>
<dbReference type="Pfam" id="PF00107">
    <property type="entry name" value="ADH_zinc_N"/>
    <property type="match status" value="1"/>
</dbReference>
<sequence>MAEHHRHMKAVLFDKPGHADVLRIDPHVPIPKPGPGQLLVRVHAVGLNKVEVFIREGMIPFPGPVILGTDGAGVVEEVTHGVSDFRKGDRVAIYSRAPSMTGTYAEYFVASPDMLFHLPENMTFHQGAGLGTPFMTAYSNIVIHGAVKFGDIVLINGASGGVGLFAIEIANALGCKVIGVAGHETGLSLISQKGAIAISYKDPDFVKKVKVAAGPKGVDFILETTAKNVPKDIEILGKFGRVCLIGAPSHETVDFDMVLMKELTIKGTQATSVTPEQYRIMKAGLDKALEEGSINPIVEKVYTIDQIAQAHNDLMAPRSTAGKLILDLS</sequence>
<accession>A0A1W0X0P3</accession>
<proteinExistence type="predicted"/>
<dbReference type="Pfam" id="PF08240">
    <property type="entry name" value="ADH_N"/>
    <property type="match status" value="1"/>
</dbReference>